<dbReference type="Proteomes" id="UP000092544">
    <property type="component" value="Unassembled WGS sequence"/>
</dbReference>
<reference evidence="2 3" key="1">
    <citation type="submission" date="2016-06" db="EMBL/GenBank/DDBJ databases">
        <authorList>
            <person name="Kjaerup R.B."/>
            <person name="Dalgaard T.S."/>
            <person name="Juul-Madsen H.R."/>
        </authorList>
    </citation>
    <scope>NUCLEOTIDE SEQUENCE [LARGE SCALE GENOMIC DNA]</scope>
    <source>
        <strain evidence="2 3">CECT 8886</strain>
    </source>
</reference>
<gene>
    <name evidence="2" type="ORF">MSP8886_03370</name>
</gene>
<sequence>MSIVKMISRKARKDPLRNPDHSTTEVKLVAERPHLSTEDLICQA</sequence>
<evidence type="ECO:0000313" key="3">
    <source>
        <dbReference type="Proteomes" id="UP000092544"/>
    </source>
</evidence>
<organism evidence="2 3">
    <name type="scientific">Marinomonas spartinae</name>
    <dbReference type="NCBI Taxonomy" id="1792290"/>
    <lineage>
        <taxon>Bacteria</taxon>
        <taxon>Pseudomonadati</taxon>
        <taxon>Pseudomonadota</taxon>
        <taxon>Gammaproteobacteria</taxon>
        <taxon>Oceanospirillales</taxon>
        <taxon>Oceanospirillaceae</taxon>
        <taxon>Marinomonas</taxon>
    </lineage>
</organism>
<accession>A0A1A8TPU3</accession>
<dbReference type="AlphaFoldDB" id="A0A1A8TPU3"/>
<dbReference type="EMBL" id="FLOB01000009">
    <property type="protein sequence ID" value="SBS35387.1"/>
    <property type="molecule type" value="Genomic_DNA"/>
</dbReference>
<feature type="region of interest" description="Disordered" evidence="1">
    <location>
        <begin position="1"/>
        <end position="23"/>
    </location>
</feature>
<dbReference type="STRING" id="1792290.MSP8886_03370"/>
<protein>
    <submittedName>
        <fullName evidence="2">Uncharacterized protein</fullName>
    </submittedName>
</protein>
<feature type="compositionally biased region" description="Basic and acidic residues" evidence="1">
    <location>
        <begin position="13"/>
        <end position="23"/>
    </location>
</feature>
<proteinExistence type="predicted"/>
<evidence type="ECO:0000256" key="1">
    <source>
        <dbReference type="SAM" id="MobiDB-lite"/>
    </source>
</evidence>
<name>A0A1A8TPU3_9GAMM</name>
<evidence type="ECO:0000313" key="2">
    <source>
        <dbReference type="EMBL" id="SBS35387.1"/>
    </source>
</evidence>
<keyword evidence="3" id="KW-1185">Reference proteome</keyword>
<dbReference type="RefSeq" id="WP_281197868.1">
    <property type="nucleotide sequence ID" value="NZ_FLOB01000009.1"/>
</dbReference>